<dbReference type="RefSeq" id="WP_064788573.1">
    <property type="nucleotide sequence ID" value="NZ_CP031555.1"/>
</dbReference>
<evidence type="ECO:0000256" key="2">
    <source>
        <dbReference type="ARBA" id="ARBA00023015"/>
    </source>
</evidence>
<dbReference type="Gene3D" id="1.10.10.10">
    <property type="entry name" value="Winged helix-like DNA-binding domain superfamily/Winged helix DNA-binding domain"/>
    <property type="match status" value="1"/>
</dbReference>
<evidence type="ECO:0000256" key="3">
    <source>
        <dbReference type="ARBA" id="ARBA00023125"/>
    </source>
</evidence>
<dbReference type="CDD" id="cd08422">
    <property type="entry name" value="PBP2_CrgA_like"/>
    <property type="match status" value="1"/>
</dbReference>
<dbReference type="Pfam" id="PF00126">
    <property type="entry name" value="HTH_1"/>
    <property type="match status" value="1"/>
</dbReference>
<evidence type="ECO:0000313" key="7">
    <source>
        <dbReference type="Proteomes" id="UP000256971"/>
    </source>
</evidence>
<reference evidence="6 7" key="1">
    <citation type="submission" date="2018-08" db="EMBL/GenBank/DDBJ databases">
        <title>Complete genome sequence of type strain Thalassospira indica MCCC 1A01103T, isolated from isolated from deep seawater of the Indian Ocean.</title>
        <authorList>
            <person name="Liu Y."/>
        </authorList>
    </citation>
    <scope>NUCLEOTIDE SEQUENCE [LARGE SCALE GENOMIC DNA]</scope>
    <source>
        <strain evidence="6 7">PB8BT</strain>
    </source>
</reference>
<dbReference type="InterPro" id="IPR005119">
    <property type="entry name" value="LysR_subst-bd"/>
</dbReference>
<proteinExistence type="inferred from homology"/>
<keyword evidence="4" id="KW-0804">Transcription</keyword>
<protein>
    <submittedName>
        <fullName evidence="6">LysR family transcriptional regulator</fullName>
    </submittedName>
</protein>
<dbReference type="InterPro" id="IPR058163">
    <property type="entry name" value="LysR-type_TF_proteobact-type"/>
</dbReference>
<dbReference type="InterPro" id="IPR036388">
    <property type="entry name" value="WH-like_DNA-bd_sf"/>
</dbReference>
<sequence length="301" mass="34091">MEHAHHLDDLAIFARLVEAGSLRRGSTALRMPVATISRRLQKLETALGCKLLQRGGNGFALTEAGREYYDRLKPMLLELSTQLHEIDQRQSQCVGLLRVGMPVNLAVQWLDRFLSDFMTRYPRIDLHVTLSNRTLDQQEAPFDVAIRVGKQTQKSLMVKRLTGTWLVLCCAPAYLARRAAPTAPDQLIDHDLIVARPLTTWRFRHPQNGAVETFGVSGRFSVDEMELATRMIVNGHGIGLIPNSMIAGHLKKGNLAPLLTEWETDQRDFYAVWHESDFMPMRQRVFIDELTHFAATNPPDV</sequence>
<evidence type="ECO:0000259" key="5">
    <source>
        <dbReference type="PROSITE" id="PS50931"/>
    </source>
</evidence>
<dbReference type="Gene3D" id="3.40.190.290">
    <property type="match status" value="1"/>
</dbReference>
<comment type="similarity">
    <text evidence="1">Belongs to the LysR transcriptional regulatory family.</text>
</comment>
<gene>
    <name evidence="6" type="ORF">DY252_17330</name>
</gene>
<evidence type="ECO:0000313" key="6">
    <source>
        <dbReference type="EMBL" id="AXO15786.1"/>
    </source>
</evidence>
<keyword evidence="2" id="KW-0805">Transcription regulation</keyword>
<dbReference type="PANTHER" id="PTHR30537">
    <property type="entry name" value="HTH-TYPE TRANSCRIPTIONAL REGULATOR"/>
    <property type="match status" value="1"/>
</dbReference>
<dbReference type="Pfam" id="PF03466">
    <property type="entry name" value="LysR_substrate"/>
    <property type="match status" value="1"/>
</dbReference>
<evidence type="ECO:0000256" key="1">
    <source>
        <dbReference type="ARBA" id="ARBA00009437"/>
    </source>
</evidence>
<dbReference type="EMBL" id="CP031555">
    <property type="protein sequence ID" value="AXO15786.1"/>
    <property type="molecule type" value="Genomic_DNA"/>
</dbReference>
<keyword evidence="3" id="KW-0238">DNA-binding</keyword>
<dbReference type="Proteomes" id="UP000256971">
    <property type="component" value="Chromosome"/>
</dbReference>
<dbReference type="InterPro" id="IPR000847">
    <property type="entry name" value="LysR_HTH_N"/>
</dbReference>
<dbReference type="SUPFAM" id="SSF46785">
    <property type="entry name" value="Winged helix' DNA-binding domain"/>
    <property type="match status" value="1"/>
</dbReference>
<keyword evidence="7" id="KW-1185">Reference proteome</keyword>
<feature type="domain" description="HTH lysR-type" evidence="5">
    <location>
        <begin position="1"/>
        <end position="62"/>
    </location>
</feature>
<accession>A0ABM6Y1H1</accession>
<dbReference type="InterPro" id="IPR036390">
    <property type="entry name" value="WH_DNA-bd_sf"/>
</dbReference>
<dbReference type="PROSITE" id="PS50931">
    <property type="entry name" value="HTH_LYSR"/>
    <property type="match status" value="1"/>
</dbReference>
<organism evidence="6 7">
    <name type="scientific">Thalassospira indica</name>
    <dbReference type="NCBI Taxonomy" id="1891279"/>
    <lineage>
        <taxon>Bacteria</taxon>
        <taxon>Pseudomonadati</taxon>
        <taxon>Pseudomonadota</taxon>
        <taxon>Alphaproteobacteria</taxon>
        <taxon>Rhodospirillales</taxon>
        <taxon>Thalassospiraceae</taxon>
        <taxon>Thalassospira</taxon>
    </lineage>
</organism>
<dbReference type="PANTHER" id="PTHR30537:SF5">
    <property type="entry name" value="HTH-TYPE TRANSCRIPTIONAL ACTIVATOR TTDR-RELATED"/>
    <property type="match status" value="1"/>
</dbReference>
<evidence type="ECO:0000256" key="4">
    <source>
        <dbReference type="ARBA" id="ARBA00023163"/>
    </source>
</evidence>
<dbReference type="SUPFAM" id="SSF53850">
    <property type="entry name" value="Periplasmic binding protein-like II"/>
    <property type="match status" value="1"/>
</dbReference>
<name>A0ABM6Y1H1_9PROT</name>